<keyword evidence="3" id="KW-0804">Transcription</keyword>
<dbReference type="InterPro" id="IPR050109">
    <property type="entry name" value="HTH-type_TetR-like_transc_reg"/>
</dbReference>
<evidence type="ECO:0000259" key="5">
    <source>
        <dbReference type="PROSITE" id="PS50977"/>
    </source>
</evidence>
<reference evidence="7" key="1">
    <citation type="journal article" date="2019" name="Int. J. Syst. Evol. Microbiol.">
        <title>The Global Catalogue of Microorganisms (GCM) 10K type strain sequencing project: providing services to taxonomists for standard genome sequencing and annotation.</title>
        <authorList>
            <consortium name="The Broad Institute Genomics Platform"/>
            <consortium name="The Broad Institute Genome Sequencing Center for Infectious Disease"/>
            <person name="Wu L."/>
            <person name="Ma J."/>
        </authorList>
    </citation>
    <scope>NUCLEOTIDE SEQUENCE [LARGE SCALE GENOMIC DNA]</scope>
    <source>
        <strain evidence="7">JCM 17342</strain>
    </source>
</reference>
<evidence type="ECO:0000256" key="2">
    <source>
        <dbReference type="ARBA" id="ARBA00023125"/>
    </source>
</evidence>
<dbReference type="InterPro" id="IPR023772">
    <property type="entry name" value="DNA-bd_HTH_TetR-type_CS"/>
</dbReference>
<dbReference type="PROSITE" id="PS50977">
    <property type="entry name" value="HTH_TETR_2"/>
    <property type="match status" value="1"/>
</dbReference>
<dbReference type="SUPFAM" id="SSF48498">
    <property type="entry name" value="Tetracyclin repressor-like, C-terminal domain"/>
    <property type="match status" value="1"/>
</dbReference>
<dbReference type="EMBL" id="BAABAL010000026">
    <property type="protein sequence ID" value="GAA4035453.1"/>
    <property type="molecule type" value="Genomic_DNA"/>
</dbReference>
<dbReference type="Pfam" id="PF00440">
    <property type="entry name" value="TetR_N"/>
    <property type="match status" value="1"/>
</dbReference>
<evidence type="ECO:0000313" key="7">
    <source>
        <dbReference type="Proteomes" id="UP001501747"/>
    </source>
</evidence>
<proteinExistence type="predicted"/>
<feature type="domain" description="HTH tetR-type" evidence="5">
    <location>
        <begin position="7"/>
        <end position="67"/>
    </location>
</feature>
<dbReference type="PANTHER" id="PTHR30055">
    <property type="entry name" value="HTH-TYPE TRANSCRIPTIONAL REGULATOR RUTR"/>
    <property type="match status" value="1"/>
</dbReference>
<organism evidence="6 7">
    <name type="scientific">Allokutzneria multivorans</name>
    <dbReference type="NCBI Taxonomy" id="1142134"/>
    <lineage>
        <taxon>Bacteria</taxon>
        <taxon>Bacillati</taxon>
        <taxon>Actinomycetota</taxon>
        <taxon>Actinomycetes</taxon>
        <taxon>Pseudonocardiales</taxon>
        <taxon>Pseudonocardiaceae</taxon>
        <taxon>Allokutzneria</taxon>
    </lineage>
</organism>
<gene>
    <name evidence="6" type="ORF">GCM10022247_71250</name>
</gene>
<dbReference type="PRINTS" id="PR00455">
    <property type="entry name" value="HTHTETR"/>
</dbReference>
<keyword evidence="2 4" id="KW-0238">DNA-binding</keyword>
<accession>A0ABP7U3L7</accession>
<dbReference type="Gene3D" id="1.10.357.10">
    <property type="entry name" value="Tetracycline Repressor, domain 2"/>
    <property type="match status" value="1"/>
</dbReference>
<dbReference type="InterPro" id="IPR009057">
    <property type="entry name" value="Homeodomain-like_sf"/>
</dbReference>
<dbReference type="PROSITE" id="PS01081">
    <property type="entry name" value="HTH_TETR_1"/>
    <property type="match status" value="1"/>
</dbReference>
<dbReference type="SUPFAM" id="SSF46689">
    <property type="entry name" value="Homeodomain-like"/>
    <property type="match status" value="1"/>
</dbReference>
<sequence length="196" mass="20668">MGRLDASQRREQIVAAAHRVLVEQGVRAATTRRVAAEAGVTVGLIHYHFATKDELFAEVLARSTESLVRAVRTASPEGSTLQECVRGLIARVVARSDVLLGQLQLTIAVMRGAELAQLATAKYRAVVAALAERFRETPDPPADPEALALVFLTVADGLVVIASALPEARGAAEAAERTILSGIALSTPTSPGTPRN</sequence>
<evidence type="ECO:0000256" key="3">
    <source>
        <dbReference type="ARBA" id="ARBA00023163"/>
    </source>
</evidence>
<dbReference type="InterPro" id="IPR001647">
    <property type="entry name" value="HTH_TetR"/>
</dbReference>
<keyword evidence="1" id="KW-0805">Transcription regulation</keyword>
<evidence type="ECO:0000256" key="1">
    <source>
        <dbReference type="ARBA" id="ARBA00023015"/>
    </source>
</evidence>
<comment type="caution">
    <text evidence="6">The sequence shown here is derived from an EMBL/GenBank/DDBJ whole genome shotgun (WGS) entry which is preliminary data.</text>
</comment>
<evidence type="ECO:0000256" key="4">
    <source>
        <dbReference type="PROSITE-ProRule" id="PRU00335"/>
    </source>
</evidence>
<protein>
    <recommendedName>
        <fullName evidence="5">HTH tetR-type domain-containing protein</fullName>
    </recommendedName>
</protein>
<dbReference type="Proteomes" id="UP001501747">
    <property type="component" value="Unassembled WGS sequence"/>
</dbReference>
<evidence type="ECO:0000313" key="6">
    <source>
        <dbReference type="EMBL" id="GAA4035453.1"/>
    </source>
</evidence>
<name>A0ABP7U3L7_9PSEU</name>
<dbReference type="InterPro" id="IPR036271">
    <property type="entry name" value="Tet_transcr_reg_TetR-rel_C_sf"/>
</dbReference>
<keyword evidence="7" id="KW-1185">Reference proteome</keyword>
<dbReference type="RefSeq" id="WP_344885352.1">
    <property type="nucleotide sequence ID" value="NZ_BAABAL010000026.1"/>
</dbReference>
<feature type="DNA-binding region" description="H-T-H motif" evidence="4">
    <location>
        <begin position="30"/>
        <end position="49"/>
    </location>
</feature>
<dbReference type="PANTHER" id="PTHR30055:SF234">
    <property type="entry name" value="HTH-TYPE TRANSCRIPTIONAL REGULATOR BETI"/>
    <property type="match status" value="1"/>
</dbReference>